<comment type="caution">
    <text evidence="3">The sequence shown here is derived from an EMBL/GenBank/DDBJ whole genome shotgun (WGS) entry which is preliminary data.</text>
</comment>
<keyword evidence="4" id="KW-1185">Reference proteome</keyword>
<organism evidence="3 4">
    <name type="scientific">Winogradskyella flava</name>
    <dbReference type="NCBI Taxonomy" id="1884876"/>
    <lineage>
        <taxon>Bacteria</taxon>
        <taxon>Pseudomonadati</taxon>
        <taxon>Bacteroidota</taxon>
        <taxon>Flavobacteriia</taxon>
        <taxon>Flavobacteriales</taxon>
        <taxon>Flavobacteriaceae</taxon>
        <taxon>Winogradskyella</taxon>
    </lineage>
</organism>
<accession>A0A842IU09</accession>
<dbReference type="AlphaFoldDB" id="A0A842IU09"/>
<dbReference type="RefSeq" id="WP_185790257.1">
    <property type="nucleotide sequence ID" value="NZ_JACLCP010000006.1"/>
</dbReference>
<gene>
    <name evidence="3" type="ORF">H7F21_15655</name>
</gene>
<evidence type="ECO:0000256" key="1">
    <source>
        <dbReference type="SAM" id="Phobius"/>
    </source>
</evidence>
<feature type="transmembrane region" description="Helical" evidence="1">
    <location>
        <begin position="873"/>
        <end position="893"/>
    </location>
</feature>
<dbReference type="Proteomes" id="UP000533900">
    <property type="component" value="Unassembled WGS sequence"/>
</dbReference>
<keyword evidence="1" id="KW-1133">Transmembrane helix</keyword>
<keyword evidence="1" id="KW-0472">Membrane</keyword>
<dbReference type="InterPro" id="IPR024983">
    <property type="entry name" value="CHAT_dom"/>
</dbReference>
<evidence type="ECO:0000313" key="4">
    <source>
        <dbReference type="Proteomes" id="UP000533900"/>
    </source>
</evidence>
<dbReference type="EMBL" id="JACLCP010000006">
    <property type="protein sequence ID" value="MBC2846540.1"/>
    <property type="molecule type" value="Genomic_DNA"/>
</dbReference>
<dbReference type="PANTHER" id="PTHR10098">
    <property type="entry name" value="RAPSYN-RELATED"/>
    <property type="match status" value="1"/>
</dbReference>
<evidence type="ECO:0000259" key="2">
    <source>
        <dbReference type="Pfam" id="PF12770"/>
    </source>
</evidence>
<dbReference type="SUPFAM" id="SSF48452">
    <property type="entry name" value="TPR-like"/>
    <property type="match status" value="1"/>
</dbReference>
<dbReference type="Gene3D" id="1.25.40.10">
    <property type="entry name" value="Tetratricopeptide repeat domain"/>
    <property type="match status" value="1"/>
</dbReference>
<proteinExistence type="predicted"/>
<dbReference type="Pfam" id="PF12770">
    <property type="entry name" value="CHAT"/>
    <property type="match status" value="1"/>
</dbReference>
<name>A0A842IU09_9FLAO</name>
<reference evidence="3" key="1">
    <citation type="submission" date="2020-08" db="EMBL/GenBank/DDBJ databases">
        <title>Winogradskyella ouciana sp. nov., isolated from the hadal seawater of the Mariana Trench.</title>
        <authorList>
            <person name="He X."/>
        </authorList>
    </citation>
    <scope>NUCLEOTIDE SEQUENCE [LARGE SCALE GENOMIC DNA]</scope>
    <source>
        <strain evidence="3">KCTC 52348</strain>
    </source>
</reference>
<protein>
    <submittedName>
        <fullName evidence="3">CHAT domain-containing protein</fullName>
    </submittedName>
</protein>
<evidence type="ECO:0000313" key="3">
    <source>
        <dbReference type="EMBL" id="MBC2846540.1"/>
    </source>
</evidence>
<feature type="domain" description="CHAT" evidence="2">
    <location>
        <begin position="598"/>
        <end position="863"/>
    </location>
</feature>
<dbReference type="InterPro" id="IPR011990">
    <property type="entry name" value="TPR-like_helical_dom_sf"/>
</dbReference>
<keyword evidence="1" id="KW-0812">Transmembrane</keyword>
<sequence length="896" mass="104601">MSQATSQEFTQIKNSDSLTAEEKNNEFYKLIKKHKQQGEIDFLINDTFEITRWQWIQQMNWENNAIELCRMNVALMDSLKMKDSISYRRNLYGLGYYQLYSYRLEDALVTYKQLLALNEQDGYVLRGAHDIAEIYFITDRYYLSRDYFKLSQKIAENRNNFIYEIKSVLGIAQANKLINSPQSLEEGINTLSEVIKKAEEMDSDPSSELIIDLTYFHQMYIQLGNLYIDRIDYDFENGKKHLDKALEIALEINSPELLNKTYNDLGVLYLKDEKKEAQFYLKKALRYDAGPNMKSLVHRNLSKHNLFFKNYEEALYHIQKSLGTLIKIDSSNSKSLPTKSDLIKSETKFQLISGLMHKANIWIELSEQNLNSKEYHNDIFKTLNLADFLADQIRLENIDNRSKLFWRKTASEIYLKATKASFLLNEPERAFYYMEKNKALLLLEDISLKSIRNSTKVPENIAKQELKLNSNIIELERLRVKNNSDSIQRHLLLAKENYSEFLNDLSPEYKFYFKTLEPAKVIDFNNFRKDFLKAPKVYIEYIIPEDEDDEGYGLILTSSKTHLFEIKDCKELKELVIEYRNLIDTPFRDKESIERFKKVSNSLYRLLFPDEIKPFIKDKTLTIVPDYYLQNIPFESLTTSDKELSYLIYTYEINYSYSLTFLSENRKIERNNANNIVAIAPLEFPEGLTSLPNSKEELRFIDQTFDAKILLKENASKANFFKETNNYNVLHIASHANANDSISPWIALYDQKVTLEDIYKLKTSAELVVLSACNTSLGELHHGEGVMSLSRGFFNSGSHSVMPTLWEVNDKATLKLVNSFYTNLSQNQDKSLALHNAKLEYLKTNSLSNASPYYWASFILIGDTGTIEMKHNFPVLCYYLLGLLCLILVFFLFRRK</sequence>